<proteinExistence type="predicted"/>
<evidence type="ECO:0000313" key="3">
    <source>
        <dbReference type="Proteomes" id="UP000078486"/>
    </source>
</evidence>
<dbReference type="Proteomes" id="UP000078486">
    <property type="component" value="Unassembled WGS sequence"/>
</dbReference>
<protein>
    <submittedName>
        <fullName evidence="2">Uncharacterized protein</fullName>
    </submittedName>
</protein>
<dbReference type="STRING" id="1184151.AW736_12820"/>
<dbReference type="EMBL" id="LRRQ01000089">
    <property type="protein sequence ID" value="OAM89553.1"/>
    <property type="molecule type" value="Genomic_DNA"/>
</dbReference>
<dbReference type="AlphaFoldDB" id="A0A178IHV2"/>
<reference evidence="2 3" key="1">
    <citation type="submission" date="2016-01" db="EMBL/GenBank/DDBJ databases">
        <title>High potential of lignocellulose degradation of a new Verrucomicrobia species.</title>
        <authorList>
            <person name="Wang Y."/>
            <person name="Shi Y."/>
            <person name="Qiu Z."/>
            <person name="Liu S."/>
            <person name="Yang H."/>
        </authorList>
    </citation>
    <scope>NUCLEOTIDE SEQUENCE [LARGE SCALE GENOMIC DNA]</scope>
    <source>
        <strain evidence="2 3">TSB47</strain>
    </source>
</reference>
<evidence type="ECO:0000256" key="1">
    <source>
        <dbReference type="SAM" id="MobiDB-lite"/>
    </source>
</evidence>
<accession>A0A178IHV2</accession>
<organism evidence="2 3">
    <name type="scientific">Termitidicoccus mucosus</name>
    <dbReference type="NCBI Taxonomy" id="1184151"/>
    <lineage>
        <taxon>Bacteria</taxon>
        <taxon>Pseudomonadati</taxon>
        <taxon>Verrucomicrobiota</taxon>
        <taxon>Opitutia</taxon>
        <taxon>Opitutales</taxon>
        <taxon>Opitutaceae</taxon>
        <taxon>Termitidicoccus</taxon>
    </lineage>
</organism>
<evidence type="ECO:0000313" key="2">
    <source>
        <dbReference type="EMBL" id="OAM89553.1"/>
    </source>
</evidence>
<sequence>MFVSETAAGPSDGGFFCVRPGDFCYNRRRFRTSHARMLKPFCSDSSRRGSAVPSAEHGNAGPPRS</sequence>
<gene>
    <name evidence="2" type="ORF">AW736_12820</name>
</gene>
<name>A0A178IHV2_9BACT</name>
<comment type="caution">
    <text evidence="2">The sequence shown here is derived from an EMBL/GenBank/DDBJ whole genome shotgun (WGS) entry which is preliminary data.</text>
</comment>
<keyword evidence="3" id="KW-1185">Reference proteome</keyword>
<feature type="region of interest" description="Disordered" evidence="1">
    <location>
        <begin position="41"/>
        <end position="65"/>
    </location>
</feature>